<reference evidence="6" key="1">
    <citation type="journal article" date="2014" name="Insect Biochem. Mol. Biol.">
        <title>An insight into the sialome of the frog biting fly, Corethrella appendiculata.</title>
        <authorList>
            <person name="Ribeiro J.M.C."/>
            <person name="Chagas A.C."/>
            <person name="Pham V.M."/>
            <person name="Lounibos L.P."/>
            <person name="Calvo E."/>
        </authorList>
    </citation>
    <scope>NUCLEOTIDE SEQUENCE</scope>
    <source>
        <tissue evidence="6">Salivary glands</tissue>
    </source>
</reference>
<keyword evidence="2" id="KW-0117">Actin capping</keyword>
<dbReference type="GO" id="GO:0008154">
    <property type="term" value="P:actin polymerization or depolymerization"/>
    <property type="evidence" value="ECO:0007669"/>
    <property type="project" value="TreeGrafter"/>
</dbReference>
<sequence>NAITFAKSLDSPIKTDVTNNRPFSKSLDIEGGNISDRLDKIKTSSEGWKNRVELSDATNFTVASRMSAKTPKLLFSKSETKRSPPMIIFKSANQPQLGLSKSPSMMVTSALLMSSSATSGLATTSSSSSLLSTNSAAATAAGTTSNTSTTTTSTSQNHNGHQQNGHSRIESLMKRSISVPGTENTDDSSEIGTFKQIQSKDDCFRNGFKVTIPKLYDDESFNSFFTKTPSTSGAVSTNAIANGKHDEDNSIRISDFDILKVSSGEKLTSKKLVQGPKGRRAAKNPLKKLAARDDLQNEYTEIKTGIADKELKRIKLESIAKSSNLAVEALAGLASIEDFKSVNLKSSSLPLNQSFLPYKSFMLLHIKGRRHVQTRLVQPTFKSINRGDCYILIAGDKLYNFVGALSNVIERSRCKEICEQIIRDKDLGCTALNTTLLNDGKWNNENHMKEFWKLLGRNEVQASENQSNEIADAGHVDEDELFESCLIETNIIYELIDDSLVPLEKFWGAIPKISMLDPKKILVFDFGSEVYIWNGKNATSDAKRAALKLAQELFNTEFTYEMCELNPINYAEYAGERKRERMIKSASVRPEWCLLAKITQHMETVLFREKFLDWPDVTVQFKEDFSPYLDGVNSGEIKPIEGTKLFNGEPYIEPNLVLENSNLGRGNFYYDTDTMRHFDIVTKSTTKWEINEYEYDEVKESAYRHFYSNESYTIRWLYQINVTVRELSGKVSNRNTVGRDRCVYFCWQGNNSSANEKGAAALLTVELDKEKGAQMRISQGQENTAFVRLFNVMFIHKNRKSLSENKWRLFMVIGNDVNETICTEVDCNMRQLRSRASLILVNGELNKILLWHGCKSLSHTQAVAKNAAKTIQNEKCAEFFINPAAKEIKLEEIDEGKETMEFFDIIGGNNRHLYHSLLDSKTPYDFTPRLFNLTSINSGNFEATELQFNLRTKELPSPYPFKQSDLYSARQPSIFLLDNGHVLWLWQGWWPNEDNGSDNGSSSSANGDNPSSFDSNRSGENRWQMERRCAMETALSYWNAKFGGAGNGNSGVDEVDDINNSKNNINSNNNSSSVDKDENCDIKSKNSINGYVVWAGLEPLEFTSLFPDWINRDEVAEINVQDGRKSTPIPIAQTLSLLSRKEYPLSVLLERPLPEGVDPTKLELYLNEFDYEAGLGIKKQEYEQLPLWKQTKLKKERGLF</sequence>
<dbReference type="SMART" id="SM00153">
    <property type="entry name" value="VHP"/>
    <property type="match status" value="1"/>
</dbReference>
<dbReference type="InterPro" id="IPR036886">
    <property type="entry name" value="Villin_headpiece_dom_sf"/>
</dbReference>
<feature type="region of interest" description="Disordered" evidence="4">
    <location>
        <begin position="139"/>
        <end position="167"/>
    </location>
</feature>
<feature type="domain" description="HP" evidence="5">
    <location>
        <begin position="1137"/>
        <end position="1200"/>
    </location>
</feature>
<evidence type="ECO:0000256" key="3">
    <source>
        <dbReference type="ARBA" id="ARBA00023203"/>
    </source>
</evidence>
<name>U5EED3_9DIPT</name>
<evidence type="ECO:0000313" key="6">
    <source>
        <dbReference type="EMBL" id="JAB55515.1"/>
    </source>
</evidence>
<dbReference type="InterPro" id="IPR007122">
    <property type="entry name" value="Villin/Gelsolin"/>
</dbReference>
<evidence type="ECO:0000256" key="4">
    <source>
        <dbReference type="SAM" id="MobiDB-lite"/>
    </source>
</evidence>
<dbReference type="InterPro" id="IPR007123">
    <property type="entry name" value="Gelsolin-like_dom"/>
</dbReference>
<dbReference type="SMART" id="SM00262">
    <property type="entry name" value="GEL"/>
    <property type="match status" value="4"/>
</dbReference>
<dbReference type="GO" id="GO:0051015">
    <property type="term" value="F:actin filament binding"/>
    <property type="evidence" value="ECO:0007669"/>
    <property type="project" value="InterPro"/>
</dbReference>
<dbReference type="GO" id="GO:0005546">
    <property type="term" value="F:phosphatidylinositol-4,5-bisphosphate binding"/>
    <property type="evidence" value="ECO:0007669"/>
    <property type="project" value="TreeGrafter"/>
</dbReference>
<feature type="non-terminal residue" evidence="6">
    <location>
        <position position="1"/>
    </location>
</feature>
<feature type="compositionally biased region" description="Low complexity" evidence="4">
    <location>
        <begin position="996"/>
        <end position="1012"/>
    </location>
</feature>
<feature type="region of interest" description="Disordered" evidence="4">
    <location>
        <begin position="996"/>
        <end position="1020"/>
    </location>
</feature>
<dbReference type="InterPro" id="IPR029006">
    <property type="entry name" value="ADF-H/Gelsolin-like_dom_sf"/>
</dbReference>
<dbReference type="SUPFAM" id="SSF47050">
    <property type="entry name" value="VHP, Villin headpiece domain"/>
    <property type="match status" value="1"/>
</dbReference>
<evidence type="ECO:0000256" key="2">
    <source>
        <dbReference type="ARBA" id="ARBA00022467"/>
    </source>
</evidence>
<protein>
    <submittedName>
        <fullName evidence="6">Putative actin regulatory protein supervillin gelsolin/villin family</fullName>
    </submittedName>
</protein>
<dbReference type="GO" id="GO:0015629">
    <property type="term" value="C:actin cytoskeleton"/>
    <property type="evidence" value="ECO:0007669"/>
    <property type="project" value="TreeGrafter"/>
</dbReference>
<dbReference type="PANTHER" id="PTHR11977:SF45">
    <property type="entry name" value="SUPERVILLIN"/>
    <property type="match status" value="1"/>
</dbReference>
<dbReference type="PROSITE" id="PS51089">
    <property type="entry name" value="HP"/>
    <property type="match status" value="1"/>
</dbReference>
<feature type="compositionally biased region" description="Polar residues" evidence="4">
    <location>
        <begin position="156"/>
        <end position="166"/>
    </location>
</feature>
<dbReference type="Gene3D" id="1.10.950.10">
    <property type="entry name" value="Villin headpiece domain"/>
    <property type="match status" value="1"/>
</dbReference>
<dbReference type="SUPFAM" id="SSF82754">
    <property type="entry name" value="C-terminal, gelsolin-like domain of Sec23/24"/>
    <property type="match status" value="1"/>
</dbReference>
<evidence type="ECO:0000256" key="1">
    <source>
        <dbReference type="ARBA" id="ARBA00008418"/>
    </source>
</evidence>
<feature type="compositionally biased region" description="Low complexity" evidence="4">
    <location>
        <begin position="1058"/>
        <end position="1073"/>
    </location>
</feature>
<feature type="region of interest" description="Disordered" evidence="4">
    <location>
        <begin position="1053"/>
        <end position="1079"/>
    </location>
</feature>
<dbReference type="Pfam" id="PF00626">
    <property type="entry name" value="Gelsolin"/>
    <property type="match status" value="2"/>
</dbReference>
<dbReference type="InterPro" id="IPR003128">
    <property type="entry name" value="Villin_headpiece"/>
</dbReference>
<proteinExistence type="evidence at transcript level"/>
<dbReference type="GO" id="GO:0051016">
    <property type="term" value="P:barbed-end actin filament capping"/>
    <property type="evidence" value="ECO:0007669"/>
    <property type="project" value="TreeGrafter"/>
</dbReference>
<dbReference type="InterPro" id="IPR036180">
    <property type="entry name" value="Gelsolin-like_dom_sf"/>
</dbReference>
<evidence type="ECO:0000259" key="5">
    <source>
        <dbReference type="PROSITE" id="PS51089"/>
    </source>
</evidence>
<organism evidence="6">
    <name type="scientific">Corethrella appendiculata</name>
    <dbReference type="NCBI Taxonomy" id="1370023"/>
    <lineage>
        <taxon>Eukaryota</taxon>
        <taxon>Metazoa</taxon>
        <taxon>Ecdysozoa</taxon>
        <taxon>Arthropoda</taxon>
        <taxon>Hexapoda</taxon>
        <taxon>Insecta</taxon>
        <taxon>Pterygota</taxon>
        <taxon>Neoptera</taxon>
        <taxon>Endopterygota</taxon>
        <taxon>Diptera</taxon>
        <taxon>Nematocera</taxon>
        <taxon>Culicoidea</taxon>
        <taxon>Chaoboridae</taxon>
        <taxon>Corethrella</taxon>
    </lineage>
</organism>
<feature type="compositionally biased region" description="Low complexity" evidence="4">
    <location>
        <begin position="139"/>
        <end position="155"/>
    </location>
</feature>
<dbReference type="Gene3D" id="3.40.20.10">
    <property type="entry name" value="Severin"/>
    <property type="match status" value="5"/>
</dbReference>
<keyword evidence="3" id="KW-0009">Actin-binding</keyword>
<dbReference type="EMBL" id="GANO01004356">
    <property type="protein sequence ID" value="JAB55515.1"/>
    <property type="molecule type" value="mRNA"/>
</dbReference>
<dbReference type="SUPFAM" id="SSF55753">
    <property type="entry name" value="Actin depolymerizing proteins"/>
    <property type="match status" value="4"/>
</dbReference>
<dbReference type="PANTHER" id="PTHR11977">
    <property type="entry name" value="VILLIN"/>
    <property type="match status" value="1"/>
</dbReference>
<dbReference type="Pfam" id="PF02209">
    <property type="entry name" value="VHP"/>
    <property type="match status" value="1"/>
</dbReference>
<comment type="similarity">
    <text evidence="1">Belongs to the villin/gelsolin family.</text>
</comment>
<accession>U5EED3</accession>
<dbReference type="AlphaFoldDB" id="U5EED3"/>
<dbReference type="GO" id="GO:0005737">
    <property type="term" value="C:cytoplasm"/>
    <property type="evidence" value="ECO:0007669"/>
    <property type="project" value="TreeGrafter"/>
</dbReference>
<dbReference type="GO" id="GO:0051014">
    <property type="term" value="P:actin filament severing"/>
    <property type="evidence" value="ECO:0007669"/>
    <property type="project" value="TreeGrafter"/>
</dbReference>